<gene>
    <name evidence="20" type="ORF">NDU88_008609</name>
</gene>
<dbReference type="InterPro" id="IPR000971">
    <property type="entry name" value="Globin"/>
</dbReference>
<comment type="caution">
    <text evidence="20">The sequence shown here is derived from an EMBL/GenBank/DDBJ whole genome shotgun (WGS) entry which is preliminary data.</text>
</comment>
<dbReference type="GO" id="GO:0005344">
    <property type="term" value="F:oxygen carrier activity"/>
    <property type="evidence" value="ECO:0007669"/>
    <property type="project" value="UniProtKB-KW"/>
</dbReference>
<keyword evidence="18" id="KW-0813">Transport</keyword>
<dbReference type="AlphaFoldDB" id="A0AAV7PSP3"/>
<organism evidence="20 21">
    <name type="scientific">Pleurodeles waltl</name>
    <name type="common">Iberian ribbed newt</name>
    <dbReference type="NCBI Taxonomy" id="8319"/>
    <lineage>
        <taxon>Eukaryota</taxon>
        <taxon>Metazoa</taxon>
        <taxon>Chordata</taxon>
        <taxon>Craniata</taxon>
        <taxon>Vertebrata</taxon>
        <taxon>Euteleostomi</taxon>
        <taxon>Amphibia</taxon>
        <taxon>Batrachia</taxon>
        <taxon>Caudata</taxon>
        <taxon>Salamandroidea</taxon>
        <taxon>Salamandridae</taxon>
        <taxon>Pleurodelinae</taxon>
        <taxon>Pleurodeles</taxon>
    </lineage>
</organism>
<protein>
    <recommendedName>
        <fullName evidence="4">superoxide dismutase</fullName>
        <ecNumber evidence="4">1.15.1.1</ecNumber>
    </recommendedName>
    <alternativeName>
        <fullName evidence="12">Nitrite reductase CYGB</fullName>
    </alternativeName>
    <alternativeName>
        <fullName evidence="14">Pseudoperoxidase CYGB</fullName>
    </alternativeName>
    <alternativeName>
        <fullName evidence="13">Superoxide dismutase CYGB</fullName>
    </alternativeName>
</protein>
<dbReference type="InterPro" id="IPR013314">
    <property type="entry name" value="Globin_lamprey/hagfish"/>
</dbReference>
<sequence length="180" mass="21054">MEKVQDGEVEMGRWERDEDITEVEKRLIRETWSRVYVNCEDVGVSILIRFFVNFPSAKQYFSQFKHMEDTLEMERSVQLRKHARRVMGALNNVVESLDDMDKVSTILSVVGKSHALKHKVEPVYFQIITGVILEILIEEYTDDFTPEVQRAWTKLKGLIYSQVTAAYKEVGWPQYPNSTM</sequence>
<comment type="catalytic activity">
    <reaction evidence="16">
        <text>Fe(III)-heme b-[protein] + nitric oxide + H2O = Fe(II)-heme b-[protein] + nitrite + 2 H(+)</text>
        <dbReference type="Rhea" id="RHEA:77711"/>
        <dbReference type="Rhea" id="RHEA-COMP:18975"/>
        <dbReference type="Rhea" id="RHEA-COMP:18976"/>
        <dbReference type="ChEBI" id="CHEBI:15377"/>
        <dbReference type="ChEBI" id="CHEBI:15378"/>
        <dbReference type="ChEBI" id="CHEBI:16301"/>
        <dbReference type="ChEBI" id="CHEBI:16480"/>
        <dbReference type="ChEBI" id="CHEBI:55376"/>
        <dbReference type="ChEBI" id="CHEBI:60344"/>
    </reaction>
    <physiologicalReaction direction="right-to-left" evidence="16">
        <dbReference type="Rhea" id="RHEA:77713"/>
    </physiologicalReaction>
</comment>
<evidence type="ECO:0000256" key="16">
    <source>
        <dbReference type="ARBA" id="ARBA00048118"/>
    </source>
</evidence>
<feature type="domain" description="Globin" evidence="19">
    <location>
        <begin position="19"/>
        <end position="168"/>
    </location>
</feature>
<evidence type="ECO:0000256" key="8">
    <source>
        <dbReference type="ARBA" id="ARBA00023002"/>
    </source>
</evidence>
<evidence type="ECO:0000256" key="10">
    <source>
        <dbReference type="ARBA" id="ARBA00023242"/>
    </source>
</evidence>
<evidence type="ECO:0000256" key="12">
    <source>
        <dbReference type="ARBA" id="ARBA00044551"/>
    </source>
</evidence>
<keyword evidence="10" id="KW-0539">Nucleus</keyword>
<dbReference type="PRINTS" id="PR01906">
    <property type="entry name" value="FISHGLOBIN"/>
</dbReference>
<accession>A0AAV7PSP3</accession>
<evidence type="ECO:0000256" key="13">
    <source>
        <dbReference type="ARBA" id="ARBA00044562"/>
    </source>
</evidence>
<evidence type="ECO:0000256" key="6">
    <source>
        <dbReference type="ARBA" id="ARBA00022617"/>
    </source>
</evidence>
<evidence type="ECO:0000256" key="18">
    <source>
        <dbReference type="RuleBase" id="RU000356"/>
    </source>
</evidence>
<dbReference type="EMBL" id="JANPWB010000011">
    <property type="protein sequence ID" value="KAJ1130254.1"/>
    <property type="molecule type" value="Genomic_DNA"/>
</dbReference>
<dbReference type="Pfam" id="PF00042">
    <property type="entry name" value="Globin"/>
    <property type="match status" value="1"/>
</dbReference>
<evidence type="ECO:0000256" key="2">
    <source>
        <dbReference type="ARBA" id="ARBA00004496"/>
    </source>
</evidence>
<evidence type="ECO:0000256" key="3">
    <source>
        <dbReference type="ARBA" id="ARBA00008705"/>
    </source>
</evidence>
<keyword evidence="6 18" id="KW-0349">Heme</keyword>
<dbReference type="GO" id="GO:0005737">
    <property type="term" value="C:cytoplasm"/>
    <property type="evidence" value="ECO:0007669"/>
    <property type="project" value="UniProtKB-SubCell"/>
</dbReference>
<dbReference type="EC" id="1.15.1.1" evidence="4"/>
<reference evidence="20" key="1">
    <citation type="journal article" date="2022" name="bioRxiv">
        <title>Sequencing and chromosome-scale assembly of the giantPleurodeles waltlgenome.</title>
        <authorList>
            <person name="Brown T."/>
            <person name="Elewa A."/>
            <person name="Iarovenko S."/>
            <person name="Subramanian E."/>
            <person name="Araus A.J."/>
            <person name="Petzold A."/>
            <person name="Susuki M."/>
            <person name="Suzuki K.-i.T."/>
            <person name="Hayashi T."/>
            <person name="Toyoda A."/>
            <person name="Oliveira C."/>
            <person name="Osipova E."/>
            <person name="Leigh N.D."/>
            <person name="Simon A."/>
            <person name="Yun M.H."/>
        </authorList>
    </citation>
    <scope>NUCLEOTIDE SEQUENCE</scope>
    <source>
        <strain evidence="20">20211129_DDA</strain>
        <tissue evidence="20">Liver</tissue>
    </source>
</reference>
<keyword evidence="8" id="KW-0560">Oxidoreductase</keyword>
<keyword evidence="9" id="KW-0408">Iron</keyword>
<dbReference type="GO" id="GO:0004784">
    <property type="term" value="F:superoxide dismutase activity"/>
    <property type="evidence" value="ECO:0007669"/>
    <property type="project" value="UniProtKB-EC"/>
</dbReference>
<keyword evidence="7" id="KW-0479">Metal-binding</keyword>
<evidence type="ECO:0000256" key="9">
    <source>
        <dbReference type="ARBA" id="ARBA00023004"/>
    </source>
</evidence>
<evidence type="ECO:0000313" key="21">
    <source>
        <dbReference type="Proteomes" id="UP001066276"/>
    </source>
</evidence>
<comment type="catalytic activity">
    <reaction evidence="17">
        <text>H2O2 + AH2 = A + 2 H2O</text>
        <dbReference type="Rhea" id="RHEA:30275"/>
        <dbReference type="ChEBI" id="CHEBI:13193"/>
        <dbReference type="ChEBI" id="CHEBI:15377"/>
        <dbReference type="ChEBI" id="CHEBI:16240"/>
        <dbReference type="ChEBI" id="CHEBI:17499"/>
    </reaction>
    <physiologicalReaction direction="left-to-right" evidence="17">
        <dbReference type="Rhea" id="RHEA:30276"/>
    </physiologicalReaction>
</comment>
<dbReference type="GO" id="GO:0005634">
    <property type="term" value="C:nucleus"/>
    <property type="evidence" value="ECO:0007669"/>
    <property type="project" value="UniProtKB-SubCell"/>
</dbReference>
<name>A0AAV7PSP3_PLEWA</name>
<keyword evidence="18" id="KW-0561">Oxygen transport</keyword>
<dbReference type="GO" id="GO:0005506">
    <property type="term" value="F:iron ion binding"/>
    <property type="evidence" value="ECO:0007669"/>
    <property type="project" value="InterPro"/>
</dbReference>
<dbReference type="FunFam" id="1.10.490.10:FF:000005">
    <property type="entry name" value="Cytoglobin"/>
    <property type="match status" value="1"/>
</dbReference>
<evidence type="ECO:0000256" key="14">
    <source>
        <dbReference type="ARBA" id="ARBA00044569"/>
    </source>
</evidence>
<evidence type="ECO:0000256" key="11">
    <source>
        <dbReference type="ARBA" id="ARBA00044448"/>
    </source>
</evidence>
<evidence type="ECO:0000256" key="15">
    <source>
        <dbReference type="ARBA" id="ARBA00047393"/>
    </source>
</evidence>
<keyword evidence="21" id="KW-1185">Reference proteome</keyword>
<dbReference type="GO" id="GO:0019825">
    <property type="term" value="F:oxygen binding"/>
    <property type="evidence" value="ECO:0007669"/>
    <property type="project" value="InterPro"/>
</dbReference>
<evidence type="ECO:0000256" key="5">
    <source>
        <dbReference type="ARBA" id="ARBA00022490"/>
    </source>
</evidence>
<dbReference type="Proteomes" id="UP001066276">
    <property type="component" value="Chromosome 7"/>
</dbReference>
<keyword evidence="5" id="KW-0963">Cytoplasm</keyword>
<comment type="subcellular location">
    <subcellularLocation>
        <location evidence="2">Cytoplasm</location>
    </subcellularLocation>
    <subcellularLocation>
        <location evidence="1">Nucleus</location>
    </subcellularLocation>
</comment>
<dbReference type="Gene3D" id="1.10.490.10">
    <property type="entry name" value="Globins"/>
    <property type="match status" value="1"/>
</dbReference>
<evidence type="ECO:0000256" key="17">
    <source>
        <dbReference type="ARBA" id="ARBA00049899"/>
    </source>
</evidence>
<dbReference type="PANTHER" id="PTHR46783:SF2">
    <property type="entry name" value="CYTOGLOBIN"/>
    <property type="match status" value="1"/>
</dbReference>
<proteinExistence type="inferred from homology"/>
<dbReference type="InterPro" id="IPR012292">
    <property type="entry name" value="Globin/Proto"/>
</dbReference>
<dbReference type="SUPFAM" id="SSF46458">
    <property type="entry name" value="Globin-like"/>
    <property type="match status" value="1"/>
</dbReference>
<dbReference type="GO" id="GO:0020037">
    <property type="term" value="F:heme binding"/>
    <property type="evidence" value="ECO:0007669"/>
    <property type="project" value="InterPro"/>
</dbReference>
<evidence type="ECO:0000256" key="4">
    <source>
        <dbReference type="ARBA" id="ARBA00012682"/>
    </source>
</evidence>
<dbReference type="PROSITE" id="PS01033">
    <property type="entry name" value="GLOBIN"/>
    <property type="match status" value="1"/>
</dbReference>
<evidence type="ECO:0000313" key="20">
    <source>
        <dbReference type="EMBL" id="KAJ1130254.1"/>
    </source>
</evidence>
<comment type="catalytic activity">
    <reaction evidence="15">
        <text>2 superoxide + 2 H(+) = H2O2 + O2</text>
        <dbReference type="Rhea" id="RHEA:20696"/>
        <dbReference type="ChEBI" id="CHEBI:15378"/>
        <dbReference type="ChEBI" id="CHEBI:15379"/>
        <dbReference type="ChEBI" id="CHEBI:16240"/>
        <dbReference type="ChEBI" id="CHEBI:18421"/>
        <dbReference type="EC" id="1.15.1.1"/>
    </reaction>
    <physiologicalReaction direction="left-to-right" evidence="15">
        <dbReference type="Rhea" id="RHEA:20697"/>
    </physiologicalReaction>
</comment>
<dbReference type="InterPro" id="IPR009050">
    <property type="entry name" value="Globin-like_sf"/>
</dbReference>
<dbReference type="PANTHER" id="PTHR46783">
    <property type="entry name" value="CYTOGLOBIN"/>
    <property type="match status" value="1"/>
</dbReference>
<evidence type="ECO:0000256" key="1">
    <source>
        <dbReference type="ARBA" id="ARBA00004123"/>
    </source>
</evidence>
<evidence type="ECO:0000259" key="19">
    <source>
        <dbReference type="PROSITE" id="PS01033"/>
    </source>
</evidence>
<evidence type="ECO:0000256" key="7">
    <source>
        <dbReference type="ARBA" id="ARBA00022723"/>
    </source>
</evidence>
<comment type="catalytic activity">
    <reaction evidence="11">
        <text>Fe(II)-heme b-[protein] + nitric oxide + O2 = Fe(III)-heme b-[protein] + nitrate</text>
        <dbReference type="Rhea" id="RHEA:78091"/>
        <dbReference type="Rhea" id="RHEA-COMP:18975"/>
        <dbReference type="Rhea" id="RHEA-COMP:18976"/>
        <dbReference type="ChEBI" id="CHEBI:15379"/>
        <dbReference type="ChEBI" id="CHEBI:16480"/>
        <dbReference type="ChEBI" id="CHEBI:17632"/>
        <dbReference type="ChEBI" id="CHEBI:55376"/>
        <dbReference type="ChEBI" id="CHEBI:60344"/>
    </reaction>
    <physiologicalReaction direction="left-to-right" evidence="11">
        <dbReference type="Rhea" id="RHEA:78092"/>
    </physiologicalReaction>
</comment>
<comment type="similarity">
    <text evidence="3 18">Belongs to the globin family.</text>
</comment>